<proteinExistence type="predicted"/>
<dbReference type="InterPro" id="IPR012657">
    <property type="entry name" value="23S_rRNA-intervening_sequence"/>
</dbReference>
<organism evidence="1 2">
    <name type="scientific">Deinococcus antarcticus</name>
    <dbReference type="NCBI Taxonomy" id="1298767"/>
    <lineage>
        <taxon>Bacteria</taxon>
        <taxon>Thermotogati</taxon>
        <taxon>Deinococcota</taxon>
        <taxon>Deinococci</taxon>
        <taxon>Deinococcales</taxon>
        <taxon>Deinococcaceae</taxon>
        <taxon>Deinococcus</taxon>
    </lineage>
</organism>
<dbReference type="CDD" id="cd16377">
    <property type="entry name" value="23S_rRNA_IVP_like"/>
    <property type="match status" value="1"/>
</dbReference>
<evidence type="ECO:0000313" key="2">
    <source>
        <dbReference type="Proteomes" id="UP001595748"/>
    </source>
</evidence>
<dbReference type="Gene3D" id="1.20.1440.60">
    <property type="entry name" value="23S rRNA-intervening sequence"/>
    <property type="match status" value="1"/>
</dbReference>
<dbReference type="Pfam" id="PF05635">
    <property type="entry name" value="23S_rRNA_IVP"/>
    <property type="match status" value="1"/>
</dbReference>
<dbReference type="PANTHER" id="PTHR38471:SF2">
    <property type="entry name" value="FOUR HELIX BUNDLE PROTEIN"/>
    <property type="match status" value="1"/>
</dbReference>
<dbReference type="SUPFAM" id="SSF158446">
    <property type="entry name" value="IVS-encoded protein-like"/>
    <property type="match status" value="1"/>
</dbReference>
<dbReference type="NCBIfam" id="TIGR02436">
    <property type="entry name" value="four helix bundle protein"/>
    <property type="match status" value="1"/>
</dbReference>
<accession>A0ABV8A6X4</accession>
<protein>
    <submittedName>
        <fullName evidence="1">Four helix bundle protein</fullName>
    </submittedName>
</protein>
<name>A0ABV8A6X4_9DEIO</name>
<dbReference type="PANTHER" id="PTHR38471">
    <property type="entry name" value="FOUR HELIX BUNDLE PROTEIN"/>
    <property type="match status" value="1"/>
</dbReference>
<evidence type="ECO:0000313" key="1">
    <source>
        <dbReference type="EMBL" id="MFC3861438.1"/>
    </source>
</evidence>
<sequence>MENRFFPFEQLEVYRLAVAFATEVYRATANFPADERFGITNQIRRAATSVSLNIAEGRGRGSDREFVRFLMIARGSLFEVIAACQVAEELTFLSAERHQVLRSQAHELTAKLMALIKKLSPQSG</sequence>
<dbReference type="InterPro" id="IPR036583">
    <property type="entry name" value="23S_rRNA_IVS_sf"/>
</dbReference>
<reference evidence="2" key="1">
    <citation type="journal article" date="2019" name="Int. J. Syst. Evol. Microbiol.">
        <title>The Global Catalogue of Microorganisms (GCM) 10K type strain sequencing project: providing services to taxonomists for standard genome sequencing and annotation.</title>
        <authorList>
            <consortium name="The Broad Institute Genomics Platform"/>
            <consortium name="The Broad Institute Genome Sequencing Center for Infectious Disease"/>
            <person name="Wu L."/>
            <person name="Ma J."/>
        </authorList>
    </citation>
    <scope>NUCLEOTIDE SEQUENCE [LARGE SCALE GENOMIC DNA]</scope>
    <source>
        <strain evidence="2">CCTCC AB 2013263</strain>
    </source>
</reference>
<dbReference type="EMBL" id="JBHRZF010000142">
    <property type="protein sequence ID" value="MFC3861438.1"/>
    <property type="molecule type" value="Genomic_DNA"/>
</dbReference>
<dbReference type="RefSeq" id="WP_380078329.1">
    <property type="nucleotide sequence ID" value="NZ_JBHRZF010000142.1"/>
</dbReference>
<dbReference type="Proteomes" id="UP001595748">
    <property type="component" value="Unassembled WGS sequence"/>
</dbReference>
<comment type="caution">
    <text evidence="1">The sequence shown here is derived from an EMBL/GenBank/DDBJ whole genome shotgun (WGS) entry which is preliminary data.</text>
</comment>
<gene>
    <name evidence="1" type="ORF">ACFOPQ_11775</name>
</gene>
<keyword evidence="2" id="KW-1185">Reference proteome</keyword>